<dbReference type="EMBL" id="VSRR010000245">
    <property type="protein sequence ID" value="MPC12904.1"/>
    <property type="molecule type" value="Genomic_DNA"/>
</dbReference>
<proteinExistence type="predicted"/>
<dbReference type="Proteomes" id="UP000324222">
    <property type="component" value="Unassembled WGS sequence"/>
</dbReference>
<organism evidence="1 2">
    <name type="scientific">Portunus trituberculatus</name>
    <name type="common">Swimming crab</name>
    <name type="synonym">Neptunus trituberculatus</name>
    <dbReference type="NCBI Taxonomy" id="210409"/>
    <lineage>
        <taxon>Eukaryota</taxon>
        <taxon>Metazoa</taxon>
        <taxon>Ecdysozoa</taxon>
        <taxon>Arthropoda</taxon>
        <taxon>Crustacea</taxon>
        <taxon>Multicrustacea</taxon>
        <taxon>Malacostraca</taxon>
        <taxon>Eumalacostraca</taxon>
        <taxon>Eucarida</taxon>
        <taxon>Decapoda</taxon>
        <taxon>Pleocyemata</taxon>
        <taxon>Brachyura</taxon>
        <taxon>Eubrachyura</taxon>
        <taxon>Portunoidea</taxon>
        <taxon>Portunidae</taxon>
        <taxon>Portuninae</taxon>
        <taxon>Portunus</taxon>
    </lineage>
</organism>
<comment type="caution">
    <text evidence="1">The sequence shown here is derived from an EMBL/GenBank/DDBJ whole genome shotgun (WGS) entry which is preliminary data.</text>
</comment>
<protein>
    <submittedName>
        <fullName evidence="1">Uncharacterized protein</fullName>
    </submittedName>
</protein>
<reference evidence="1 2" key="1">
    <citation type="submission" date="2019-05" db="EMBL/GenBank/DDBJ databases">
        <title>Another draft genome of Portunus trituberculatus and its Hox gene families provides insights of decapod evolution.</title>
        <authorList>
            <person name="Jeong J.-H."/>
            <person name="Song I."/>
            <person name="Kim S."/>
            <person name="Choi T."/>
            <person name="Kim D."/>
            <person name="Ryu S."/>
            <person name="Kim W."/>
        </authorList>
    </citation>
    <scope>NUCLEOTIDE SEQUENCE [LARGE SCALE GENOMIC DNA]</scope>
    <source>
        <tissue evidence="1">Muscle</tissue>
    </source>
</reference>
<name>A0A5B7CVZ6_PORTR</name>
<keyword evidence="2" id="KW-1185">Reference proteome</keyword>
<evidence type="ECO:0000313" key="1">
    <source>
        <dbReference type="EMBL" id="MPC12904.1"/>
    </source>
</evidence>
<evidence type="ECO:0000313" key="2">
    <source>
        <dbReference type="Proteomes" id="UP000324222"/>
    </source>
</evidence>
<accession>A0A5B7CVZ6</accession>
<dbReference type="AlphaFoldDB" id="A0A5B7CVZ6"/>
<gene>
    <name evidence="1" type="ORF">E2C01_005619</name>
</gene>
<sequence>MVSSPEGDPKADIGVAIFFYSKSNNTSFGLDQFRDCCELTIKASCDLAERFHSNSQRGTDVVRVPVTRTDFHCIVGT</sequence>